<dbReference type="InterPro" id="IPR017853">
    <property type="entry name" value="GH"/>
</dbReference>
<dbReference type="AlphaFoldDB" id="A0A409Y779"/>
<comment type="similarity">
    <text evidence="1 4">Belongs to the glycosyl hydrolase 5 (cellulase A) family.</text>
</comment>
<proteinExistence type="inferred from homology"/>
<dbReference type="Pfam" id="PF00150">
    <property type="entry name" value="Cellulase"/>
    <property type="match status" value="1"/>
</dbReference>
<dbReference type="OrthoDB" id="1887033at2759"/>
<dbReference type="GO" id="GO:0005737">
    <property type="term" value="C:cytoplasm"/>
    <property type="evidence" value="ECO:0007669"/>
    <property type="project" value="UniProtKB-ARBA"/>
</dbReference>
<keyword evidence="3 4" id="KW-0326">Glycosidase</keyword>
<reference evidence="7 8" key="1">
    <citation type="journal article" date="2018" name="Evol. Lett.">
        <title>Horizontal gene cluster transfer increased hallucinogenic mushroom diversity.</title>
        <authorList>
            <person name="Reynolds H.T."/>
            <person name="Vijayakumar V."/>
            <person name="Gluck-Thaler E."/>
            <person name="Korotkin H.B."/>
            <person name="Matheny P.B."/>
            <person name="Slot J.C."/>
        </authorList>
    </citation>
    <scope>NUCLEOTIDE SEQUENCE [LARGE SCALE GENOMIC DNA]</scope>
    <source>
        <strain evidence="7 8">2629</strain>
    </source>
</reference>
<dbReference type="STRING" id="181874.A0A409Y779"/>
<dbReference type="InParanoid" id="A0A409Y779"/>
<sequence length="534" mass="59199">MANFFKLSALLTITLSATLALPATPLHGGITHKRQLSDECQVEPYNETVAEQNFDAFDQSIADVYRYRQQRSVNLGSWFVHENWLTPSLFTCASEPKVSELDIAIGWGSQDSARALLERHWDTFITADDFKYLADKGINTVRLPIGYWSLGPDFLNGTIFEPVSSVYKSSWNRVLRAIKQAAEHGLGVLVDLHAAPGSQNGSEHSGVSDGTIGLFNDPFNIQKTMEMLEFITKQVAGINNVVGLQILNEPQYTDSLEEFYNQAIDAVRNATPLAKTLPLYLHDGFNLGRLAEYVSKRQDFVVQDHHAYFVFGDAGSKSASDHTNDIVNQMSSALSDVASRQRGNLVVGEWSCALTPQSLEKEEDAEAAQKAFCEQQLNVYTNVTSGWAFWTFTKEGCEGDLGWCFKAALGKTLPSTFSSTQDSETSRLSTRLTKTLRSLFHPSSNIPHRFSATQMRRQTIASFDTDTEDESRIQGYSDGLDVAQTFAAARSTLGFVEQYILDHMPPGAELVVSEETRGHYSDGFLMGLKDGQAQ</sequence>
<dbReference type="EMBL" id="NHTK01001375">
    <property type="protein sequence ID" value="PPQ98808.1"/>
    <property type="molecule type" value="Genomic_DNA"/>
</dbReference>
<evidence type="ECO:0000313" key="8">
    <source>
        <dbReference type="Proteomes" id="UP000284842"/>
    </source>
</evidence>
<comment type="caution">
    <text evidence="7">The sequence shown here is derived from an EMBL/GenBank/DDBJ whole genome shotgun (WGS) entry which is preliminary data.</text>
</comment>
<name>A0A409Y779_9AGAR</name>
<dbReference type="PANTHER" id="PTHR31297:SF43">
    <property type="entry name" value="GLUCAN 1,3-BETA-GLUCOSIDASE 3"/>
    <property type="match status" value="1"/>
</dbReference>
<feature type="domain" description="Glycoside hydrolase family 5" evidence="6">
    <location>
        <begin position="119"/>
        <end position="394"/>
    </location>
</feature>
<dbReference type="GO" id="GO:0009251">
    <property type="term" value="P:glucan catabolic process"/>
    <property type="evidence" value="ECO:0007669"/>
    <property type="project" value="TreeGrafter"/>
</dbReference>
<dbReference type="Gene3D" id="3.20.20.80">
    <property type="entry name" value="Glycosidases"/>
    <property type="match status" value="1"/>
</dbReference>
<keyword evidence="2 4" id="KW-0378">Hydrolase</keyword>
<evidence type="ECO:0000313" key="7">
    <source>
        <dbReference type="EMBL" id="PPQ98808.1"/>
    </source>
</evidence>
<dbReference type="FunFam" id="3.20.20.80:FF:000100">
    <property type="entry name" value="Glycoside hydrolase superfamily"/>
    <property type="match status" value="1"/>
</dbReference>
<evidence type="ECO:0000256" key="5">
    <source>
        <dbReference type="SAM" id="SignalP"/>
    </source>
</evidence>
<protein>
    <recommendedName>
        <fullName evidence="6">Glycoside hydrolase family 5 domain-containing protein</fullName>
    </recommendedName>
</protein>
<feature type="signal peptide" evidence="5">
    <location>
        <begin position="1"/>
        <end position="20"/>
    </location>
</feature>
<dbReference type="SUPFAM" id="SSF51445">
    <property type="entry name" value="(Trans)glycosidases"/>
    <property type="match status" value="1"/>
</dbReference>
<dbReference type="GO" id="GO:0046557">
    <property type="term" value="F:glucan endo-1,6-beta-glucosidase activity"/>
    <property type="evidence" value="ECO:0007669"/>
    <property type="project" value="TreeGrafter"/>
</dbReference>
<dbReference type="GO" id="GO:0009986">
    <property type="term" value="C:cell surface"/>
    <property type="evidence" value="ECO:0007669"/>
    <property type="project" value="TreeGrafter"/>
</dbReference>
<evidence type="ECO:0000256" key="4">
    <source>
        <dbReference type="RuleBase" id="RU361153"/>
    </source>
</evidence>
<organism evidence="7 8">
    <name type="scientific">Panaeolus cyanescens</name>
    <dbReference type="NCBI Taxonomy" id="181874"/>
    <lineage>
        <taxon>Eukaryota</taxon>
        <taxon>Fungi</taxon>
        <taxon>Dikarya</taxon>
        <taxon>Basidiomycota</taxon>
        <taxon>Agaricomycotina</taxon>
        <taxon>Agaricomycetes</taxon>
        <taxon>Agaricomycetidae</taxon>
        <taxon>Agaricales</taxon>
        <taxon>Agaricineae</taxon>
        <taxon>Galeropsidaceae</taxon>
        <taxon>Panaeolus</taxon>
    </lineage>
</organism>
<dbReference type="PANTHER" id="PTHR31297">
    <property type="entry name" value="GLUCAN ENDO-1,6-BETA-GLUCOSIDASE B"/>
    <property type="match status" value="1"/>
</dbReference>
<dbReference type="Proteomes" id="UP000284842">
    <property type="component" value="Unassembled WGS sequence"/>
</dbReference>
<dbReference type="GO" id="GO:0005576">
    <property type="term" value="C:extracellular region"/>
    <property type="evidence" value="ECO:0007669"/>
    <property type="project" value="TreeGrafter"/>
</dbReference>
<gene>
    <name evidence="7" type="ORF">CVT24_003362</name>
</gene>
<evidence type="ECO:0000259" key="6">
    <source>
        <dbReference type="Pfam" id="PF00150"/>
    </source>
</evidence>
<keyword evidence="5" id="KW-0732">Signal</keyword>
<evidence type="ECO:0000256" key="3">
    <source>
        <dbReference type="ARBA" id="ARBA00023295"/>
    </source>
</evidence>
<dbReference type="InterPro" id="IPR050386">
    <property type="entry name" value="Glycosyl_hydrolase_5"/>
</dbReference>
<feature type="chain" id="PRO_5019017890" description="Glycoside hydrolase family 5 domain-containing protein" evidence="5">
    <location>
        <begin position="21"/>
        <end position="534"/>
    </location>
</feature>
<dbReference type="InterPro" id="IPR001547">
    <property type="entry name" value="Glyco_hydro_5"/>
</dbReference>
<keyword evidence="8" id="KW-1185">Reference proteome</keyword>
<dbReference type="FunCoup" id="A0A409Y779">
    <property type="interactions" value="18"/>
</dbReference>
<accession>A0A409Y779</accession>
<evidence type="ECO:0000256" key="2">
    <source>
        <dbReference type="ARBA" id="ARBA00022801"/>
    </source>
</evidence>
<evidence type="ECO:0000256" key="1">
    <source>
        <dbReference type="ARBA" id="ARBA00005641"/>
    </source>
</evidence>